<dbReference type="OrthoDB" id="5146022at2"/>
<feature type="transmembrane region" description="Helical" evidence="1">
    <location>
        <begin position="56"/>
        <end position="77"/>
    </location>
</feature>
<keyword evidence="1" id="KW-1133">Transmembrane helix</keyword>
<dbReference type="eggNOG" id="COG1277">
    <property type="taxonomic scope" value="Bacteria"/>
</dbReference>
<feature type="transmembrane region" description="Helical" evidence="1">
    <location>
        <begin position="260"/>
        <end position="278"/>
    </location>
</feature>
<proteinExistence type="predicted"/>
<dbReference type="GO" id="GO:0140359">
    <property type="term" value="F:ABC-type transporter activity"/>
    <property type="evidence" value="ECO:0007669"/>
    <property type="project" value="InterPro"/>
</dbReference>
<keyword evidence="1" id="KW-0472">Membrane</keyword>
<dbReference type="EMBL" id="CP009170">
    <property type="protein sequence ID" value="AIS53274.1"/>
    <property type="molecule type" value="Genomic_DNA"/>
</dbReference>
<reference evidence="3" key="1">
    <citation type="journal article" date="2015" name="Genome Announc.">
        <title>Whole-Genome Sequences of 80 Environmental and Clinical Isolates of Burkholderia pseudomallei.</title>
        <authorList>
            <person name="Johnson S.L."/>
            <person name="Baker A.L."/>
            <person name="Chain P.S."/>
            <person name="Currie B.J."/>
            <person name="Daligault H.E."/>
            <person name="Davenport K.W."/>
            <person name="Davis C.B."/>
            <person name="Inglis T.J."/>
            <person name="Kaestli M."/>
            <person name="Koren S."/>
            <person name="Mayo M."/>
            <person name="Merritt A.J."/>
            <person name="Price E.P."/>
            <person name="Sarovich D.S."/>
            <person name="Warner J."/>
            <person name="Rosovitz M.J."/>
        </authorList>
    </citation>
    <scope>NUCLEOTIDE SEQUENCE [LARGE SCALE GENOMIC DNA]</scope>
    <source>
        <strain evidence="3">DSM 2030</strain>
    </source>
</reference>
<evidence type="ECO:0000313" key="3">
    <source>
        <dbReference type="Proteomes" id="UP000029669"/>
    </source>
</evidence>
<accession>A0A097ATY1</accession>
<sequence length="286" mass="31555">MITIIKYTFKEMLKKRAFLLVSLLSLLYLSIYTFGLSKIFERPNDSIYDIIFQSQILSAGLFFANFIVAFLVVLTSVNAISGEIENGTIYAVLSKPIKRYELVLGKFIGLGAMIVIYSSIMFLSVVGLNIFMGSKITFEASNILRGLFFFDLGPIVFLALIIASSSIFSTVNTGIIAIMAYGIALVGGVLEQIGSAMQQSQVSAFGLKSGESLINAGILTSLILPTDVIYRKMTAELLTQSSGISFMTQGLFGGMSQPSIYMFIYIFFYVVFLLYYGAKRFSQRDL</sequence>
<feature type="transmembrane region" description="Helical" evidence="1">
    <location>
        <begin position="107"/>
        <end position="131"/>
    </location>
</feature>
<evidence type="ECO:0000313" key="2">
    <source>
        <dbReference type="EMBL" id="AIS53274.1"/>
    </source>
</evidence>
<feature type="transmembrane region" description="Helical" evidence="1">
    <location>
        <begin position="143"/>
        <end position="168"/>
    </location>
</feature>
<keyword evidence="3" id="KW-1185">Reference proteome</keyword>
<protein>
    <submittedName>
        <fullName evidence="2">ABC-type transport system permease component</fullName>
    </submittedName>
</protein>
<feature type="transmembrane region" description="Helical" evidence="1">
    <location>
        <begin position="17"/>
        <end position="35"/>
    </location>
</feature>
<dbReference type="KEGG" id="tki:TKV_c21420"/>
<keyword evidence="1" id="KW-0812">Transmembrane</keyword>
<name>A0A097ATY1_THEKI</name>
<dbReference type="HOGENOM" id="CLU_081568_0_0_9"/>
<feature type="transmembrane region" description="Helical" evidence="1">
    <location>
        <begin position="174"/>
        <end position="193"/>
    </location>
</feature>
<dbReference type="GO" id="GO:0005886">
    <property type="term" value="C:plasma membrane"/>
    <property type="evidence" value="ECO:0007669"/>
    <property type="project" value="UniProtKB-SubCell"/>
</dbReference>
<dbReference type="RefSeq" id="WP_049685887.1">
    <property type="nucleotide sequence ID" value="NZ_CP009170.1"/>
</dbReference>
<organism evidence="2 3">
    <name type="scientific">Thermoanaerobacter kivui</name>
    <name type="common">Acetogenium kivui</name>
    <dbReference type="NCBI Taxonomy" id="2325"/>
    <lineage>
        <taxon>Bacteria</taxon>
        <taxon>Bacillati</taxon>
        <taxon>Bacillota</taxon>
        <taxon>Clostridia</taxon>
        <taxon>Thermoanaerobacterales</taxon>
        <taxon>Thermoanaerobacteraceae</taxon>
        <taxon>Thermoanaerobacter</taxon>
    </lineage>
</organism>
<dbReference type="Proteomes" id="UP000029669">
    <property type="component" value="Chromosome"/>
</dbReference>
<dbReference type="AlphaFoldDB" id="A0A097ATY1"/>
<gene>
    <name evidence="2" type="ORF">TKV_c21420</name>
</gene>
<dbReference type="Pfam" id="PF12679">
    <property type="entry name" value="ABC2_membrane_2"/>
    <property type="match status" value="1"/>
</dbReference>
<dbReference type="PANTHER" id="PTHR43471">
    <property type="entry name" value="ABC TRANSPORTER PERMEASE"/>
    <property type="match status" value="1"/>
</dbReference>
<evidence type="ECO:0000256" key="1">
    <source>
        <dbReference type="SAM" id="Phobius"/>
    </source>
</evidence>
<dbReference type="STRING" id="2325.TKV_c21420"/>